<gene>
    <name evidence="1" type="ORF">CI610_01158</name>
</gene>
<name>A0A2H9T9B3_9ZZZZ</name>
<comment type="caution">
    <text evidence="1">The sequence shown here is derived from an EMBL/GenBank/DDBJ whole genome shotgun (WGS) entry which is preliminary data.</text>
</comment>
<protein>
    <recommendedName>
        <fullName evidence="2">DUF4116 domain-containing protein</fullName>
    </recommendedName>
</protein>
<proteinExistence type="predicted"/>
<evidence type="ECO:0000313" key="1">
    <source>
        <dbReference type="EMBL" id="PJE79845.1"/>
    </source>
</evidence>
<accession>A0A2H9T9B3</accession>
<organism evidence="1">
    <name type="scientific">invertebrate metagenome</name>
    <dbReference type="NCBI Taxonomy" id="1711999"/>
    <lineage>
        <taxon>unclassified sequences</taxon>
        <taxon>metagenomes</taxon>
        <taxon>organismal metagenomes</taxon>
    </lineage>
</organism>
<sequence length="1186" mass="137709">MEKKLIVALCFFVCAQFLVFRSASASYAGICQLIPGTMQQSSEGSVFVKKSNMNDPDINFVGVLLERSFSVTDKHKDLMKGLADFIGKRDVSMASMGEVKIPEIIESIINKFWELKNKQPYNNTYFMRFVMPFDYKSSLCIIFCESFPDNKAKMLYESLHKVEELIGQKKLFPLIPWTRELIDEHSGLVDLVEFSPYKIDARGLLSITDNKHHRKSDPQAWFSSKDELDSALHKLHTGECFFTGLLNQAEYRNGMKDRYILYLKEKKVPINKLPSFKGNLDCQEYRRWVGSNIKNFNQLPEILKTENWKKELDRLLKVEDIETILKKLANEESDSEEAYEKAKEIMRTRHLEYLSFSEIPACFQTVEIAKLFVQYTPDKEAISQIPDDLRNRETCQAACESNPMNLRYVQDAIRDLSMCEKAIFNPYYPKQAALSMCFVPEAFKTEELCNKAVNHCLLALPWTSKDYREDKKNRQRWLEFALTYPEKGNFFNIDVNASEEEEFVIDLMILFSDNDHWILNYHRELAREYLKKSETLDFLEFYDDYYNYRLCRTRSLCSLPKYKRTPDWRLCNKRENPLETILKSLGFKITHNNCHSIVRFYQTFNSFWFCNRHEKSKEEDEDDHHEQKNTAVLRALGEVSKVNNDLLLAFIMDDNYSLEEKRNVLSKIFKVPQFKTSVSPDEMLYQRNNPLQFKEANVFAYDLLKAAYINMAGKLPYNDIGRGLYAFIRDNMPASLCEGNALINDDWENQCCVRGGRTLELLQDDGSGRHKFIKFQRVGESFDLFLQESMLHRFIHTHTIDDMPFIQWFKSPVPTFVALSKVAVQSIPVDIKLFDDELMIFQDDNGIQCVNAYCFEASYKYYSYAHTPDQTDEFPYLSAESGIINACHDIGVLTGIGFIPTSTLPAFHDPALDTSWQALNPLLGEGDYNMPLPGTFRAWNSNATERPDFGVEGYRDWGDGEFFGQLTDCFLARTSNRFQKPGAVEQNLAFANANIHNILAALLVRSCLRQKTSDYHYLDFTAVKDTAGFIENTVNAWLRGMFSHDHKQAAPDLKTLMAVSDKDYNYWLERTAKETVYWTALQYDEVGFDELLADNPKLIECYGRHLSDHYRLCEILYDNIGIERIVYPRDFHNPKQKHKLNLGGNNKIFPLISLIRGLTKMNTGLLNRLKDIQEKPECLGDESEDQ</sequence>
<reference evidence="1" key="1">
    <citation type="journal article" date="2017" name="Appl. Environ. Microbiol.">
        <title>Molecular characterization of an Endozoicomonas-like organism causing infection in king scallop Pecten maximus L.</title>
        <authorList>
            <person name="Cano I."/>
            <person name="van Aerle R."/>
            <person name="Ross S."/>
            <person name="Verner-Jeffreys D.W."/>
            <person name="Paley R.K."/>
            <person name="Rimmer G."/>
            <person name="Ryder D."/>
            <person name="Hooper P."/>
            <person name="Stone D."/>
            <person name="Feist S.W."/>
        </authorList>
    </citation>
    <scope>NUCLEOTIDE SEQUENCE</scope>
</reference>
<evidence type="ECO:0008006" key="2">
    <source>
        <dbReference type="Google" id="ProtNLM"/>
    </source>
</evidence>
<dbReference type="AlphaFoldDB" id="A0A2H9T9B3"/>
<dbReference type="EMBL" id="NSIT01000044">
    <property type="protein sequence ID" value="PJE79845.1"/>
    <property type="molecule type" value="Genomic_DNA"/>
</dbReference>